<evidence type="ECO:0000259" key="2">
    <source>
        <dbReference type="Pfam" id="PF00534"/>
    </source>
</evidence>
<sequence>METALKPVGGIESSPPVRGGVRGGGSIDKHSPPQHSLHLIGNRSLASSDIDVAPRGRPNLPSGRGGKIKIALVHDFLVKIGGAEKVTGAISELFPEAPIYTLLYHPRVGALFPQRKIIVSYLQLWQKFLHLPTKFLLPFMALAIESFDFTGYDLVISSNHSFAGGIITSPETVHISYCHSPTRYLWDAFHTYINEQRLNGLGKRILYGLLHQLRIWDKLSSGRVQKYIAISQYVKNRIRKYYRQDSAIIYPPVDTDKIKPAATHSDYFLIVSRLTPYKKIDLAIAACNTLRLPLVIIGTGEDEARLKKLAGFSIDFLGWQNDANKIKYLQNCRAVIFPGEEDFGIVPVEAMAAGRPVIAYRKGGTLETIQEGVTGMFFDQPTAASLTQTLQKFLQQENNFVVDKITQQAEKFNKSRFQAELIKLITNELKACGKL</sequence>
<reference evidence="4 5" key="1">
    <citation type="journal article" date="2015" name="Nature">
        <title>rRNA introns, odd ribosomes, and small enigmatic genomes across a large radiation of phyla.</title>
        <authorList>
            <person name="Brown C.T."/>
            <person name="Hug L.A."/>
            <person name="Thomas B.C."/>
            <person name="Sharon I."/>
            <person name="Castelle C.J."/>
            <person name="Singh A."/>
            <person name="Wilkins M.J."/>
            <person name="Williams K.H."/>
            <person name="Banfield J.F."/>
        </authorList>
    </citation>
    <scope>NUCLEOTIDE SEQUENCE [LARGE SCALE GENOMIC DNA]</scope>
</reference>
<dbReference type="Proteomes" id="UP000034752">
    <property type="component" value="Unassembled WGS sequence"/>
</dbReference>
<dbReference type="EMBL" id="LCIJ01000002">
    <property type="protein sequence ID" value="KKT53172.1"/>
    <property type="molecule type" value="Genomic_DNA"/>
</dbReference>
<dbReference type="PATRIC" id="fig|1620410.3.peg.40"/>
<dbReference type="InterPro" id="IPR050194">
    <property type="entry name" value="Glycosyltransferase_grp1"/>
</dbReference>
<dbReference type="Gene3D" id="3.40.50.2000">
    <property type="entry name" value="Glycogen Phosphorylase B"/>
    <property type="match status" value="2"/>
</dbReference>
<comment type="caution">
    <text evidence="4">The sequence shown here is derived from an EMBL/GenBank/DDBJ whole genome shotgun (WGS) entry which is preliminary data.</text>
</comment>
<name>A0A0G1KAC4_UNCK3</name>
<proteinExistence type="predicted"/>
<accession>A0A0G1KAC4</accession>
<dbReference type="PANTHER" id="PTHR45947:SF3">
    <property type="entry name" value="SULFOQUINOVOSYL TRANSFERASE SQD2"/>
    <property type="match status" value="1"/>
</dbReference>
<feature type="domain" description="Glycosyl transferase family 1" evidence="2">
    <location>
        <begin position="259"/>
        <end position="398"/>
    </location>
</feature>
<dbReference type="GO" id="GO:0016757">
    <property type="term" value="F:glycosyltransferase activity"/>
    <property type="evidence" value="ECO:0007669"/>
    <property type="project" value="InterPro"/>
</dbReference>
<keyword evidence="4" id="KW-0808">Transferase</keyword>
<evidence type="ECO:0000313" key="5">
    <source>
        <dbReference type="Proteomes" id="UP000034752"/>
    </source>
</evidence>
<protein>
    <submittedName>
        <fullName evidence="4">Mannosyl transferase</fullName>
    </submittedName>
</protein>
<evidence type="ECO:0000256" key="1">
    <source>
        <dbReference type="SAM" id="MobiDB-lite"/>
    </source>
</evidence>
<dbReference type="InterPro" id="IPR028098">
    <property type="entry name" value="Glyco_trans_4-like_N"/>
</dbReference>
<evidence type="ECO:0000313" key="4">
    <source>
        <dbReference type="EMBL" id="KKT53172.1"/>
    </source>
</evidence>
<dbReference type="Pfam" id="PF13439">
    <property type="entry name" value="Glyco_transf_4"/>
    <property type="match status" value="1"/>
</dbReference>
<feature type="domain" description="Glycosyltransferase subfamily 4-like N-terminal" evidence="3">
    <location>
        <begin position="80"/>
        <end position="257"/>
    </location>
</feature>
<dbReference type="PANTHER" id="PTHR45947">
    <property type="entry name" value="SULFOQUINOVOSYL TRANSFERASE SQD2"/>
    <property type="match status" value="1"/>
</dbReference>
<organism evidence="4 5">
    <name type="scientific">candidate division Kazan bacterium GW2011_GWA1_44_22</name>
    <dbReference type="NCBI Taxonomy" id="1620410"/>
    <lineage>
        <taxon>Bacteria</taxon>
        <taxon>Bacteria division Kazan-3B-28</taxon>
    </lineage>
</organism>
<dbReference type="SUPFAM" id="SSF53756">
    <property type="entry name" value="UDP-Glycosyltransferase/glycogen phosphorylase"/>
    <property type="match status" value="1"/>
</dbReference>
<dbReference type="Pfam" id="PF00534">
    <property type="entry name" value="Glycos_transf_1"/>
    <property type="match status" value="1"/>
</dbReference>
<evidence type="ECO:0000259" key="3">
    <source>
        <dbReference type="Pfam" id="PF13439"/>
    </source>
</evidence>
<dbReference type="InterPro" id="IPR001296">
    <property type="entry name" value="Glyco_trans_1"/>
</dbReference>
<dbReference type="AlphaFoldDB" id="A0A0G1KAC4"/>
<feature type="region of interest" description="Disordered" evidence="1">
    <location>
        <begin position="1"/>
        <end position="35"/>
    </location>
</feature>
<gene>
    <name evidence="4" type="ORF">VE96_C0002G0016</name>
</gene>